<comment type="caution">
    <text evidence="2">The sequence shown here is derived from an EMBL/GenBank/DDBJ whole genome shotgun (WGS) entry which is preliminary data.</text>
</comment>
<feature type="region of interest" description="Disordered" evidence="1">
    <location>
        <begin position="76"/>
        <end position="97"/>
    </location>
</feature>
<keyword evidence="3" id="KW-1185">Reference proteome</keyword>
<sequence length="187" mass="20166">ARRRVSLLAFQHVKNLHALFLTCRGSGHTRVLHSMPGARWIGLPTLRGVLGAGTKVQKKRHPWRLLPAASHCRQRAAGGTAAAHGRPRTKKGCSTPPGSPVCFAEESLRPTPGASEIISFGAEEGDDLDEALSLTASEKDRASEEHSEVEGHAAFQDKLVRILTRAVSDLGLEWEKAGEPARSKLDS</sequence>
<feature type="non-terminal residue" evidence="2">
    <location>
        <position position="1"/>
    </location>
</feature>
<accession>A0ABD0NPJ2</accession>
<dbReference type="EMBL" id="JAMKFB020000020">
    <property type="protein sequence ID" value="KAL0163864.1"/>
    <property type="molecule type" value="Genomic_DNA"/>
</dbReference>
<organism evidence="2 3">
    <name type="scientific">Cirrhinus mrigala</name>
    <name type="common">Mrigala</name>
    <dbReference type="NCBI Taxonomy" id="683832"/>
    <lineage>
        <taxon>Eukaryota</taxon>
        <taxon>Metazoa</taxon>
        <taxon>Chordata</taxon>
        <taxon>Craniata</taxon>
        <taxon>Vertebrata</taxon>
        <taxon>Euteleostomi</taxon>
        <taxon>Actinopterygii</taxon>
        <taxon>Neopterygii</taxon>
        <taxon>Teleostei</taxon>
        <taxon>Ostariophysi</taxon>
        <taxon>Cypriniformes</taxon>
        <taxon>Cyprinidae</taxon>
        <taxon>Labeoninae</taxon>
        <taxon>Labeonini</taxon>
        <taxon>Cirrhinus</taxon>
    </lineage>
</organism>
<dbReference type="AlphaFoldDB" id="A0ABD0NPJ2"/>
<reference evidence="2 3" key="1">
    <citation type="submission" date="2024-05" db="EMBL/GenBank/DDBJ databases">
        <title>Genome sequencing and assembly of Indian major carp, Cirrhinus mrigala (Hamilton, 1822).</title>
        <authorList>
            <person name="Mohindra V."/>
            <person name="Chowdhury L.M."/>
            <person name="Lal K."/>
            <person name="Jena J.K."/>
        </authorList>
    </citation>
    <scope>NUCLEOTIDE SEQUENCE [LARGE SCALE GENOMIC DNA]</scope>
    <source>
        <strain evidence="2">CM1030</strain>
        <tissue evidence="2">Blood</tissue>
    </source>
</reference>
<feature type="non-terminal residue" evidence="2">
    <location>
        <position position="187"/>
    </location>
</feature>
<protein>
    <submittedName>
        <fullName evidence="2">Uncharacterized protein</fullName>
    </submittedName>
</protein>
<evidence type="ECO:0000313" key="2">
    <source>
        <dbReference type="EMBL" id="KAL0163864.1"/>
    </source>
</evidence>
<dbReference type="Proteomes" id="UP001529510">
    <property type="component" value="Unassembled WGS sequence"/>
</dbReference>
<gene>
    <name evidence="2" type="ORF">M9458_039617</name>
</gene>
<proteinExistence type="predicted"/>
<evidence type="ECO:0000313" key="3">
    <source>
        <dbReference type="Proteomes" id="UP001529510"/>
    </source>
</evidence>
<evidence type="ECO:0000256" key="1">
    <source>
        <dbReference type="SAM" id="MobiDB-lite"/>
    </source>
</evidence>
<name>A0ABD0NPJ2_CIRMR</name>